<evidence type="ECO:0000256" key="5">
    <source>
        <dbReference type="ARBA" id="ARBA00023136"/>
    </source>
</evidence>
<organism evidence="9 10">
    <name type="scientific">Penicillium olsonii</name>
    <dbReference type="NCBI Taxonomy" id="99116"/>
    <lineage>
        <taxon>Eukaryota</taxon>
        <taxon>Fungi</taxon>
        <taxon>Dikarya</taxon>
        <taxon>Ascomycota</taxon>
        <taxon>Pezizomycotina</taxon>
        <taxon>Eurotiomycetes</taxon>
        <taxon>Eurotiomycetidae</taxon>
        <taxon>Eurotiales</taxon>
        <taxon>Aspergillaceae</taxon>
        <taxon>Penicillium</taxon>
    </lineage>
</organism>
<sequence length="509" mass="55352">MPLDTATTYPLTRLRLDGRRWNELRLLQAQISTNPASSGSSYLSMGNTSIMCSVHGPAEGRRGDGAAGSGQAIVEVDVNVAGFAGVDRRRRAGGSDRQSTRIATTLRSTFQSHLHTYLYPHSTISIHVSILSADGSVLAAAINACTLALVDAGIPMPGLLTGCTAGMSGSASTPRDPRHDELDPLLDVSLPEEQELPFLTVGTTTALPVGENNMDEEEETMKVSVFAMESKVHSTYLETMTAVGIDGCSQIRELLEGVIKSRRPSLLLIGLQTWITDLFTLSLSLPLSLSLDLYKDHLLFNMDMNMPTTATSMMAMTTGTQSGMSMGMGNHTGDMHQCKMSMYWNWYTIGSCFLAKSWHVTSRGMFAGSCIGAICLVISLEFLRRAGREYDAYVVRQARLRQSSRGSLLGDTIQRTSPDTENDPTISASSKQAASSATDGSVNRSPILYRPSLAEHTVRSLIHMVQFAVAYIVMLLAMYYNGYIIICIFIGAFLGAFFFAWDPIILSQE</sequence>
<dbReference type="GO" id="GO:0071051">
    <property type="term" value="P:poly(A)-dependent snoRNA 3'-end processing"/>
    <property type="evidence" value="ECO:0007669"/>
    <property type="project" value="TreeGrafter"/>
</dbReference>
<feature type="region of interest" description="Disordered" evidence="6">
    <location>
        <begin position="410"/>
        <end position="441"/>
    </location>
</feature>
<dbReference type="GO" id="GO:0003723">
    <property type="term" value="F:RNA binding"/>
    <property type="evidence" value="ECO:0007669"/>
    <property type="project" value="TreeGrafter"/>
</dbReference>
<keyword evidence="5 7" id="KW-0472">Membrane</keyword>
<accession>A0A9W4HY34</accession>
<reference evidence="9" key="1">
    <citation type="submission" date="2021-07" db="EMBL/GenBank/DDBJ databases">
        <authorList>
            <person name="Branca A.L. A."/>
        </authorList>
    </citation>
    <scope>NUCLEOTIDE SEQUENCE</scope>
</reference>
<proteinExistence type="inferred from homology"/>
<dbReference type="InterPro" id="IPR020568">
    <property type="entry name" value="Ribosomal_Su5_D2-typ_SF"/>
</dbReference>
<evidence type="ECO:0000256" key="1">
    <source>
        <dbReference type="ARBA" id="ARBA00004370"/>
    </source>
</evidence>
<dbReference type="GO" id="GO:0005375">
    <property type="term" value="F:copper ion transmembrane transporter activity"/>
    <property type="evidence" value="ECO:0007669"/>
    <property type="project" value="InterPro"/>
</dbReference>
<keyword evidence="10" id="KW-1185">Reference proteome</keyword>
<dbReference type="GO" id="GO:0005730">
    <property type="term" value="C:nucleolus"/>
    <property type="evidence" value="ECO:0007669"/>
    <property type="project" value="TreeGrafter"/>
</dbReference>
<protein>
    <recommendedName>
        <fullName evidence="8">Exoribonuclease phosphorolytic domain-containing protein</fullName>
    </recommendedName>
</protein>
<dbReference type="Proteomes" id="UP001153618">
    <property type="component" value="Unassembled WGS sequence"/>
</dbReference>
<dbReference type="PANTHER" id="PTHR11953">
    <property type="entry name" value="EXOSOME COMPLEX COMPONENT"/>
    <property type="match status" value="1"/>
</dbReference>
<keyword evidence="3 7" id="KW-0812">Transmembrane</keyword>
<evidence type="ECO:0000313" key="10">
    <source>
        <dbReference type="Proteomes" id="UP001153618"/>
    </source>
</evidence>
<dbReference type="InterPro" id="IPR007274">
    <property type="entry name" value="Cop_transporter"/>
</dbReference>
<dbReference type="SUPFAM" id="SSF54211">
    <property type="entry name" value="Ribosomal protein S5 domain 2-like"/>
    <property type="match status" value="1"/>
</dbReference>
<dbReference type="AlphaFoldDB" id="A0A9W4HY34"/>
<evidence type="ECO:0000313" key="9">
    <source>
        <dbReference type="EMBL" id="CAG8165308.1"/>
    </source>
</evidence>
<dbReference type="GO" id="GO:0000176">
    <property type="term" value="C:nuclear exosome (RNase complex)"/>
    <property type="evidence" value="ECO:0007669"/>
    <property type="project" value="TreeGrafter"/>
</dbReference>
<evidence type="ECO:0000256" key="2">
    <source>
        <dbReference type="ARBA" id="ARBA00006678"/>
    </source>
</evidence>
<feature type="transmembrane region" description="Helical" evidence="7">
    <location>
        <begin position="483"/>
        <end position="501"/>
    </location>
</feature>
<dbReference type="CDD" id="cd11370">
    <property type="entry name" value="RNase_PH_RRP41"/>
    <property type="match status" value="1"/>
</dbReference>
<feature type="compositionally biased region" description="Low complexity" evidence="6">
    <location>
        <begin position="427"/>
        <end position="437"/>
    </location>
</feature>
<evidence type="ECO:0000256" key="7">
    <source>
        <dbReference type="SAM" id="Phobius"/>
    </source>
</evidence>
<dbReference type="GO" id="GO:0000177">
    <property type="term" value="C:cytoplasmic exosome (RNase complex)"/>
    <property type="evidence" value="ECO:0007669"/>
    <property type="project" value="TreeGrafter"/>
</dbReference>
<feature type="transmembrane region" description="Helical" evidence="7">
    <location>
        <begin position="365"/>
        <end position="383"/>
    </location>
</feature>
<evidence type="ECO:0000256" key="4">
    <source>
        <dbReference type="ARBA" id="ARBA00022989"/>
    </source>
</evidence>
<dbReference type="InterPro" id="IPR027408">
    <property type="entry name" value="PNPase/RNase_PH_dom_sf"/>
</dbReference>
<evidence type="ECO:0000256" key="3">
    <source>
        <dbReference type="ARBA" id="ARBA00022692"/>
    </source>
</evidence>
<dbReference type="EMBL" id="CAJVOS010000038">
    <property type="protein sequence ID" value="CAG8165308.1"/>
    <property type="molecule type" value="Genomic_DNA"/>
</dbReference>
<dbReference type="Pfam" id="PF01138">
    <property type="entry name" value="RNase_PH"/>
    <property type="match status" value="1"/>
</dbReference>
<dbReference type="GO" id="GO:0016075">
    <property type="term" value="P:rRNA catabolic process"/>
    <property type="evidence" value="ECO:0007669"/>
    <property type="project" value="TreeGrafter"/>
</dbReference>
<dbReference type="Pfam" id="PF04145">
    <property type="entry name" value="Ctr"/>
    <property type="match status" value="1"/>
</dbReference>
<keyword evidence="4 7" id="KW-1133">Transmembrane helix</keyword>
<dbReference type="GO" id="GO:0016020">
    <property type="term" value="C:membrane"/>
    <property type="evidence" value="ECO:0007669"/>
    <property type="project" value="UniProtKB-SubCell"/>
</dbReference>
<name>A0A9W4HY34_PENOL</name>
<dbReference type="Gene3D" id="3.30.230.70">
    <property type="entry name" value="GHMP Kinase, N-terminal domain"/>
    <property type="match status" value="1"/>
</dbReference>
<evidence type="ECO:0000256" key="6">
    <source>
        <dbReference type="SAM" id="MobiDB-lite"/>
    </source>
</evidence>
<feature type="compositionally biased region" description="Polar residues" evidence="6">
    <location>
        <begin position="413"/>
        <end position="426"/>
    </location>
</feature>
<dbReference type="OrthoDB" id="437922at2759"/>
<dbReference type="GO" id="GO:0071028">
    <property type="term" value="P:nuclear mRNA surveillance"/>
    <property type="evidence" value="ECO:0007669"/>
    <property type="project" value="TreeGrafter"/>
</dbReference>
<dbReference type="GO" id="GO:0034475">
    <property type="term" value="P:U4 snRNA 3'-end processing"/>
    <property type="evidence" value="ECO:0007669"/>
    <property type="project" value="TreeGrafter"/>
</dbReference>
<dbReference type="SUPFAM" id="SSF55666">
    <property type="entry name" value="Ribonuclease PH domain 2-like"/>
    <property type="match status" value="1"/>
</dbReference>
<dbReference type="InterPro" id="IPR001247">
    <property type="entry name" value="ExoRNase_PH_dom1"/>
</dbReference>
<dbReference type="InterPro" id="IPR036345">
    <property type="entry name" value="ExoRNase_PH_dom2_sf"/>
</dbReference>
<dbReference type="PANTHER" id="PTHR11953:SF0">
    <property type="entry name" value="EXOSOME COMPLEX COMPONENT RRP41"/>
    <property type="match status" value="1"/>
</dbReference>
<comment type="subcellular location">
    <subcellularLocation>
        <location evidence="1">Membrane</location>
    </subcellularLocation>
</comment>
<comment type="caution">
    <text evidence="9">The sequence shown here is derived from an EMBL/GenBank/DDBJ whole genome shotgun (WGS) entry which is preliminary data.</text>
</comment>
<comment type="similarity">
    <text evidence="2">Belongs to the RNase PH family.</text>
</comment>
<dbReference type="InterPro" id="IPR050080">
    <property type="entry name" value="RNase_PH"/>
</dbReference>
<gene>
    <name evidence="9" type="ORF">POLS_LOCUS6506</name>
</gene>
<feature type="domain" description="Exoribonuclease phosphorolytic" evidence="8">
    <location>
        <begin position="23"/>
        <end position="155"/>
    </location>
</feature>
<evidence type="ECO:0000259" key="8">
    <source>
        <dbReference type="Pfam" id="PF01138"/>
    </source>
</evidence>